<evidence type="ECO:0000256" key="4">
    <source>
        <dbReference type="PROSITE-ProRule" id="PRU00236"/>
    </source>
</evidence>
<comment type="caution">
    <text evidence="6">The sequence shown here is derived from an EMBL/GenBank/DDBJ whole genome shotgun (WGS) entry which is preliminary data.</text>
</comment>
<dbReference type="InterPro" id="IPR026590">
    <property type="entry name" value="Ssirtuin_cat_dom"/>
</dbReference>
<keyword evidence="7" id="KW-1185">Reference proteome</keyword>
<dbReference type="PANTHER" id="PTHR11085:SF10">
    <property type="entry name" value="NAD-DEPENDENT PROTEIN DEACYLASE SIRTUIN-5, MITOCHONDRIAL-RELATED"/>
    <property type="match status" value="1"/>
</dbReference>
<dbReference type="EC" id="2.3.1.286" evidence="1"/>
<dbReference type="NCBIfam" id="NF003738">
    <property type="entry name" value="PRK05333.1"/>
    <property type="match status" value="1"/>
</dbReference>
<dbReference type="SUPFAM" id="SSF52467">
    <property type="entry name" value="DHS-like NAD/FAD-binding domain"/>
    <property type="match status" value="1"/>
</dbReference>
<keyword evidence="3" id="KW-0520">NAD</keyword>
<dbReference type="InterPro" id="IPR026591">
    <property type="entry name" value="Sirtuin_cat_small_dom_sf"/>
</dbReference>
<keyword evidence="4" id="KW-0862">Zinc</keyword>
<dbReference type="InterPro" id="IPR003000">
    <property type="entry name" value="Sirtuin"/>
</dbReference>
<dbReference type="Pfam" id="PF02146">
    <property type="entry name" value="SIR2"/>
    <property type="match status" value="1"/>
</dbReference>
<dbReference type="Proteomes" id="UP001523550">
    <property type="component" value="Unassembled WGS sequence"/>
</dbReference>
<dbReference type="RefSeq" id="WP_253449412.1">
    <property type="nucleotide sequence ID" value="NZ_JALJYF010000002.1"/>
</dbReference>
<evidence type="ECO:0000256" key="3">
    <source>
        <dbReference type="ARBA" id="ARBA00023027"/>
    </source>
</evidence>
<evidence type="ECO:0000259" key="5">
    <source>
        <dbReference type="PROSITE" id="PS50305"/>
    </source>
</evidence>
<dbReference type="PANTHER" id="PTHR11085">
    <property type="entry name" value="NAD-DEPENDENT PROTEIN DEACYLASE SIRTUIN-5, MITOCHONDRIAL-RELATED"/>
    <property type="match status" value="1"/>
</dbReference>
<evidence type="ECO:0000256" key="1">
    <source>
        <dbReference type="ARBA" id="ARBA00012928"/>
    </source>
</evidence>
<accession>A0ABT1G9N2</accession>
<evidence type="ECO:0000313" key="6">
    <source>
        <dbReference type="EMBL" id="MCP1728029.1"/>
    </source>
</evidence>
<dbReference type="InterPro" id="IPR050134">
    <property type="entry name" value="NAD-dep_sirtuin_deacylases"/>
</dbReference>
<keyword evidence="4" id="KW-0479">Metal-binding</keyword>
<reference evidence="6 7" key="1">
    <citation type="submission" date="2022-03" db="EMBL/GenBank/DDBJ databases">
        <title>Genomic Encyclopedia of Type Strains, Phase III (KMG-III): the genomes of soil and plant-associated and newly described type strains.</title>
        <authorList>
            <person name="Whitman W."/>
        </authorList>
    </citation>
    <scope>NUCLEOTIDE SEQUENCE [LARGE SCALE GENOMIC DNA]</scope>
    <source>
        <strain evidence="6 7">BSker1</strain>
    </source>
</reference>
<dbReference type="InterPro" id="IPR029035">
    <property type="entry name" value="DHS-like_NAD/FAD-binding_dom"/>
</dbReference>
<name>A0ABT1G9N2_9GAMM</name>
<feature type="active site" description="Proton acceptor" evidence="4">
    <location>
        <position position="138"/>
    </location>
</feature>
<dbReference type="EMBL" id="JALJYF010000002">
    <property type="protein sequence ID" value="MCP1728029.1"/>
    <property type="molecule type" value="Genomic_DNA"/>
</dbReference>
<feature type="binding site" evidence="4">
    <location>
        <position position="200"/>
    </location>
    <ligand>
        <name>Zn(2+)</name>
        <dbReference type="ChEBI" id="CHEBI:29105"/>
    </ligand>
</feature>
<gene>
    <name evidence="6" type="ORF">J2T60_002029</name>
</gene>
<feature type="binding site" evidence="4">
    <location>
        <position position="149"/>
    </location>
    <ligand>
        <name>Zn(2+)</name>
        <dbReference type="ChEBI" id="CHEBI:29105"/>
    </ligand>
</feature>
<evidence type="ECO:0000256" key="2">
    <source>
        <dbReference type="ARBA" id="ARBA00022679"/>
    </source>
</evidence>
<protein>
    <recommendedName>
        <fullName evidence="1">protein acetyllysine N-acetyltransferase</fullName>
        <ecNumber evidence="1">2.3.1.286</ecNumber>
    </recommendedName>
</protein>
<dbReference type="Gene3D" id="3.40.50.1220">
    <property type="entry name" value="TPP-binding domain"/>
    <property type="match status" value="1"/>
</dbReference>
<dbReference type="Gene3D" id="3.30.1600.10">
    <property type="entry name" value="SIR2/SIRT2 'Small Domain"/>
    <property type="match status" value="1"/>
</dbReference>
<proteinExistence type="predicted"/>
<keyword evidence="2" id="KW-0808">Transferase</keyword>
<dbReference type="PROSITE" id="PS50305">
    <property type="entry name" value="SIRTUIN"/>
    <property type="match status" value="1"/>
</dbReference>
<feature type="domain" description="Deacetylase sirtuin-type" evidence="5">
    <location>
        <begin position="17"/>
        <end position="295"/>
    </location>
</feature>
<sequence>MKAPNVRIPEFRRWPSVTVPEADPADLARFLETHPHCLFLTGAGCSTASGIPAYRDRQGRWTRRQPIQYQAFMASAATRQRYWARSYLGWPRIQAALPNPAHHALASMQAMGIGKMLVTQNVDALHQRAGSSCVVELHGRLSEVVCQACGERLCRDQVQRDLIRLNGDWDARVQGINPDGDAELREADHGGFRPSDCHRCQGILKPDVVFFGENVPATRVTRIRDALAESDAVVVVGSSLVVWSGYRFVREAASRGLPVVAVNQGRTRADALLTFKLGLDCDQALTRTMHLLGDGGSQEGVPSRRP</sequence>
<evidence type="ECO:0000313" key="7">
    <source>
        <dbReference type="Proteomes" id="UP001523550"/>
    </source>
</evidence>
<feature type="binding site" evidence="4">
    <location>
        <position position="146"/>
    </location>
    <ligand>
        <name>Zn(2+)</name>
        <dbReference type="ChEBI" id="CHEBI:29105"/>
    </ligand>
</feature>
<feature type="binding site" evidence="4">
    <location>
        <position position="197"/>
    </location>
    <ligand>
        <name>Zn(2+)</name>
        <dbReference type="ChEBI" id="CHEBI:29105"/>
    </ligand>
</feature>
<organism evidence="6 7">
    <name type="scientific">Natronospira proteinivora</name>
    <dbReference type="NCBI Taxonomy" id="1807133"/>
    <lineage>
        <taxon>Bacteria</taxon>
        <taxon>Pseudomonadati</taxon>
        <taxon>Pseudomonadota</taxon>
        <taxon>Gammaproteobacteria</taxon>
        <taxon>Natronospirales</taxon>
        <taxon>Natronospiraceae</taxon>
        <taxon>Natronospira</taxon>
    </lineage>
</organism>